<feature type="coiled-coil region" evidence="9">
    <location>
        <begin position="627"/>
        <end position="654"/>
    </location>
</feature>
<evidence type="ECO:0000256" key="6">
    <source>
        <dbReference type="ARBA" id="ARBA00023055"/>
    </source>
</evidence>
<dbReference type="GO" id="GO:0005829">
    <property type="term" value="C:cytosol"/>
    <property type="evidence" value="ECO:0007669"/>
    <property type="project" value="TreeGrafter"/>
</dbReference>
<evidence type="ECO:0000256" key="7">
    <source>
        <dbReference type="ARBA" id="ARBA00023121"/>
    </source>
</evidence>
<dbReference type="InterPro" id="IPR036770">
    <property type="entry name" value="Ankyrin_rpt-contain_sf"/>
</dbReference>
<reference evidence="12 13" key="1">
    <citation type="submission" date="2015-10" db="EMBL/GenBank/DDBJ databases">
        <title>Draft genomes sequences of Candida glabrata isolates 1A, 1B, 2A, 2B, 3A and 3B.</title>
        <authorList>
            <person name="Haavelsrud O.E."/>
            <person name="Gaustad P."/>
        </authorList>
    </citation>
    <scope>NUCLEOTIDE SEQUENCE [LARGE SCALE GENOMIC DNA]</scope>
    <source>
        <strain evidence="12">910700640</strain>
    </source>
</reference>
<evidence type="ECO:0000256" key="9">
    <source>
        <dbReference type="SAM" id="Coils"/>
    </source>
</evidence>
<dbReference type="PhylomeDB" id="A0A0W0C8K1"/>
<keyword evidence="3" id="KW-0597">Phosphoprotein</keyword>
<keyword evidence="2" id="KW-0813">Transport</keyword>
<dbReference type="GO" id="GO:0120015">
    <property type="term" value="F:sterol transfer activity"/>
    <property type="evidence" value="ECO:0007669"/>
    <property type="project" value="EnsemblFungi"/>
</dbReference>
<feature type="compositionally biased region" description="Low complexity" evidence="10">
    <location>
        <begin position="481"/>
        <end position="493"/>
    </location>
</feature>
<comment type="similarity">
    <text evidence="1">Belongs to the OSBP family.</text>
</comment>
<dbReference type="InterPro" id="IPR001849">
    <property type="entry name" value="PH_domain"/>
</dbReference>
<keyword evidence="7" id="KW-0446">Lipid-binding</keyword>
<dbReference type="PROSITE" id="PS50297">
    <property type="entry name" value="ANK_REP_REGION"/>
    <property type="match status" value="2"/>
</dbReference>
<feature type="region of interest" description="Disordered" evidence="10">
    <location>
        <begin position="409"/>
        <end position="430"/>
    </location>
</feature>
<feature type="region of interest" description="Disordered" evidence="10">
    <location>
        <begin position="1096"/>
        <end position="1121"/>
    </location>
</feature>
<evidence type="ECO:0000313" key="13">
    <source>
        <dbReference type="Proteomes" id="UP000054886"/>
    </source>
</evidence>
<dbReference type="CDD" id="cd13292">
    <property type="entry name" value="PH_Osh1p_Osh2p_yeast"/>
    <property type="match status" value="1"/>
</dbReference>
<dbReference type="Gene3D" id="3.30.70.3490">
    <property type="match status" value="1"/>
</dbReference>
<dbReference type="PROSITE" id="PS50088">
    <property type="entry name" value="ANK_REPEAT"/>
    <property type="match status" value="2"/>
</dbReference>
<dbReference type="VEuPathDB" id="FungiDB:GWK60_C04565"/>
<evidence type="ECO:0000256" key="2">
    <source>
        <dbReference type="ARBA" id="ARBA00022448"/>
    </source>
</evidence>
<dbReference type="InterPro" id="IPR037239">
    <property type="entry name" value="OSBP_sf"/>
</dbReference>
<dbReference type="Gene3D" id="2.30.29.30">
    <property type="entry name" value="Pleckstrin-homology domain (PH domain)/Phosphotyrosine-binding domain (PTB)"/>
    <property type="match status" value="1"/>
</dbReference>
<dbReference type="InterPro" id="IPR002110">
    <property type="entry name" value="Ankyrin_rpt"/>
</dbReference>
<dbReference type="FunFam" id="1.25.40.20:FF:000308">
    <property type="entry name" value="Oxysterol-binding family protein"/>
    <property type="match status" value="1"/>
</dbReference>
<dbReference type="Gene3D" id="1.25.40.20">
    <property type="entry name" value="Ankyrin repeat-containing domain"/>
    <property type="match status" value="2"/>
</dbReference>
<dbReference type="InterPro" id="IPR011993">
    <property type="entry name" value="PH-like_dom_sf"/>
</dbReference>
<dbReference type="PANTHER" id="PTHR10972">
    <property type="entry name" value="OXYSTEROL-BINDING PROTEIN-RELATED"/>
    <property type="match status" value="1"/>
</dbReference>
<feature type="compositionally biased region" description="Polar residues" evidence="10">
    <location>
        <begin position="460"/>
        <end position="480"/>
    </location>
</feature>
<keyword evidence="9" id="KW-0175">Coiled coil</keyword>
<feature type="compositionally biased region" description="Acidic residues" evidence="10">
    <location>
        <begin position="709"/>
        <end position="724"/>
    </location>
</feature>
<dbReference type="GO" id="GO:0034727">
    <property type="term" value="P:piecemeal microautophagy of the nucleus"/>
    <property type="evidence" value="ECO:0007669"/>
    <property type="project" value="EnsemblFungi"/>
</dbReference>
<dbReference type="FunFam" id="3.30.70.3490:FF:000015">
    <property type="entry name" value="Oxysterol-binding protein"/>
    <property type="match status" value="1"/>
</dbReference>
<dbReference type="GO" id="GO:0005769">
    <property type="term" value="C:early endosome"/>
    <property type="evidence" value="ECO:0007669"/>
    <property type="project" value="EnsemblFungi"/>
</dbReference>
<dbReference type="GO" id="GO:0071561">
    <property type="term" value="C:nucleus-vacuole junction"/>
    <property type="evidence" value="ECO:0007669"/>
    <property type="project" value="EnsemblFungi"/>
</dbReference>
<evidence type="ECO:0000256" key="4">
    <source>
        <dbReference type="ARBA" id="ARBA00022737"/>
    </source>
</evidence>
<dbReference type="EMBL" id="LLZZ01000174">
    <property type="protein sequence ID" value="KTA96096.1"/>
    <property type="molecule type" value="Genomic_DNA"/>
</dbReference>
<dbReference type="VEuPathDB" id="FungiDB:GVI51_C04807"/>
<dbReference type="PANTHER" id="PTHR10972:SF205">
    <property type="entry name" value="OXYSTEROL-BINDING PROTEIN 1"/>
    <property type="match status" value="1"/>
</dbReference>
<evidence type="ECO:0000259" key="11">
    <source>
        <dbReference type="PROSITE" id="PS50003"/>
    </source>
</evidence>
<keyword evidence="5 8" id="KW-0040">ANK repeat</keyword>
<evidence type="ECO:0000256" key="1">
    <source>
        <dbReference type="ARBA" id="ARBA00008842"/>
    </source>
</evidence>
<dbReference type="GO" id="GO:0030011">
    <property type="term" value="P:maintenance of cell polarity"/>
    <property type="evidence" value="ECO:0007669"/>
    <property type="project" value="EnsemblFungi"/>
</dbReference>
<evidence type="ECO:0000313" key="12">
    <source>
        <dbReference type="EMBL" id="KTA96096.1"/>
    </source>
</evidence>
<comment type="caution">
    <text evidence="12">The sequence shown here is derived from an EMBL/GenBank/DDBJ whole genome shotgun (WGS) entry which is preliminary data.</text>
</comment>
<protein>
    <submittedName>
        <fullName evidence="12">Oxysterol-binding protein-like protein 1</fullName>
    </submittedName>
</protein>
<dbReference type="Gene3D" id="2.40.160.120">
    <property type="match status" value="1"/>
</dbReference>
<organism evidence="12 13">
    <name type="scientific">Candida glabrata</name>
    <name type="common">Yeast</name>
    <name type="synonym">Torulopsis glabrata</name>
    <dbReference type="NCBI Taxonomy" id="5478"/>
    <lineage>
        <taxon>Eukaryota</taxon>
        <taxon>Fungi</taxon>
        <taxon>Dikarya</taxon>
        <taxon>Ascomycota</taxon>
        <taxon>Saccharomycotina</taxon>
        <taxon>Saccharomycetes</taxon>
        <taxon>Saccharomycetales</taxon>
        <taxon>Saccharomycetaceae</taxon>
        <taxon>Nakaseomyces</taxon>
    </lineage>
</organism>
<dbReference type="PROSITE" id="PS50003">
    <property type="entry name" value="PH_DOMAIN"/>
    <property type="match status" value="1"/>
</dbReference>
<dbReference type="FunFam" id="1.25.40.20:FF:000436">
    <property type="entry name" value="Swh1p"/>
    <property type="match status" value="1"/>
</dbReference>
<dbReference type="GO" id="GO:0000138">
    <property type="term" value="C:Golgi trans cisterna"/>
    <property type="evidence" value="ECO:0007669"/>
    <property type="project" value="EnsemblFungi"/>
</dbReference>
<dbReference type="Pfam" id="PF00169">
    <property type="entry name" value="PH"/>
    <property type="match status" value="1"/>
</dbReference>
<dbReference type="GO" id="GO:0006887">
    <property type="term" value="P:exocytosis"/>
    <property type="evidence" value="ECO:0007669"/>
    <property type="project" value="EnsemblFungi"/>
</dbReference>
<dbReference type="SMART" id="SM00248">
    <property type="entry name" value="ANK"/>
    <property type="match status" value="2"/>
</dbReference>
<feature type="domain" description="PH" evidence="11">
    <location>
        <begin position="280"/>
        <end position="377"/>
    </location>
</feature>
<dbReference type="InterPro" id="IPR000648">
    <property type="entry name" value="Oxysterol-bd"/>
</dbReference>
<feature type="region of interest" description="Disordered" evidence="10">
    <location>
        <begin position="709"/>
        <end position="729"/>
    </location>
</feature>
<dbReference type="VEuPathDB" id="FungiDB:B1J91_C05049g"/>
<dbReference type="GO" id="GO:0005635">
    <property type="term" value="C:nuclear envelope"/>
    <property type="evidence" value="ECO:0007669"/>
    <property type="project" value="EnsemblFungi"/>
</dbReference>
<evidence type="ECO:0000256" key="3">
    <source>
        <dbReference type="ARBA" id="ARBA00022553"/>
    </source>
</evidence>
<dbReference type="GO" id="GO:0032934">
    <property type="term" value="F:sterol binding"/>
    <property type="evidence" value="ECO:0007669"/>
    <property type="project" value="TreeGrafter"/>
</dbReference>
<accession>A0A0W0C8K1</accession>
<keyword evidence="6" id="KW-0445">Lipid transport</keyword>
<feature type="repeat" description="ANK" evidence="8">
    <location>
        <begin position="196"/>
        <end position="228"/>
    </location>
</feature>
<dbReference type="VEuPathDB" id="FungiDB:CAGL0C05049g"/>
<feature type="region of interest" description="Disordered" evidence="10">
    <location>
        <begin position="458"/>
        <end position="500"/>
    </location>
</feature>
<evidence type="ECO:0000256" key="10">
    <source>
        <dbReference type="SAM" id="MobiDB-lite"/>
    </source>
</evidence>
<dbReference type="FunFam" id="2.30.29.30:FF:000061">
    <property type="entry name" value="Oxysterol binding protein 1"/>
    <property type="match status" value="1"/>
</dbReference>
<dbReference type="OMA" id="LPEMKGW"/>
<dbReference type="Proteomes" id="UP000054886">
    <property type="component" value="Unassembled WGS sequence"/>
</dbReference>
<dbReference type="Pfam" id="PF01237">
    <property type="entry name" value="Oxysterol_BP"/>
    <property type="match status" value="1"/>
</dbReference>
<dbReference type="AlphaFoldDB" id="A0A0W0C8K1"/>
<keyword evidence="4" id="KW-0677">Repeat</keyword>
<proteinExistence type="inferred from homology"/>
<dbReference type="Pfam" id="PF00023">
    <property type="entry name" value="Ank"/>
    <property type="match status" value="2"/>
</dbReference>
<gene>
    <name evidence="12" type="ORF">AO440_000576</name>
</gene>
<dbReference type="GO" id="GO:0097038">
    <property type="term" value="C:perinuclear endoplasmic reticulum"/>
    <property type="evidence" value="ECO:0007669"/>
    <property type="project" value="TreeGrafter"/>
</dbReference>
<sequence>MADDGTHFTSKPLLKLKLLDALRSGSFQELQKVIDTRFLPKDDPNVVEVSQLVLHYAVQVAPLSLIKQIVTKWVNTHVSTHMNSETFLNINHQDQNGNTPLHIAAYQARGDVVMYLMDQPTINDCVSNNSHMQPIEICRDLNVAQGMQIKRSKYVAETAQELRTAFNNRDFEHLESILTNSRNSELLDINGLDPETGDTVLHEFIKKRDVEMCKWLLEHGADPFKRDSTGVLPADLVKKVSESEAASNPKLLTDVELKKLLDKATSEQSVIDVTGSLHKPPTYRGYLQKWTNFAQGYKLRWFILSADGKLSYYIDQNDTKNACRGSLNMSTCNLHLDSSEKLKFEVIGGNGAIRWHLKGNHPIETNRWVWAIQGAIRFAKDKEMLLTTGTIPPSLAINYGLNNTDRVLDSPKQPTHMRNKSRQTLVSVQESRRSSSGLGLVINRPEDKIESAFHMPPTSPSISVGPNGMSSSIFENPSTFESESQRSPVSSSPIQDTNPQAFESTNVKTFDSSMIEKDSEDENEEVEDLFLAMDGGSDEDLQTLCSPHSQEMHILQRSITMELSSLTELLNDRPSNPNDIFNTLGNSLKTITESFDRLNEITSQSDKLMISKLTKQRDVNNVWIKAVKELEFELKDKDERLASLDKERRNLKKLLQRKFQSPNGTTEDDDFDGPVKDTHEALEEIAKYIDATKEDGEDTDADEFFDAEELMDSSENVDEEESDTEKEATIKAEDINENKEVTHHAGFEKEIVTEKQKEYKQMLLEQKSFAGYEHPKRTNLGLDKDDRPKISLWSVLKSMVGKDLTRIPLPVSFNEPSSLLQRVTEDLEYSDIMDTAATFEDSSLRTLFVAAYSASMYASTVKRVAKPFNPLLGETFEYVSPDGQYRFLTEQVSHHPAISATWGEAPKWNYWGECKVDSNFTGRTFAVENLGTWWIRLRPDSNNPEEEIYSWKKPDMAVIGILVGNPQVDNNGDSVITNHTTGDYCVLHYKARGWTSAGAYEVKGEVYNKDNEKLWILGGHWNEALYAKKVTKKNDEDMTIDKTKSSVGKSIDEPKFDGSKFLIWRANDRPDIPFNLTSFAVTLNDLQPGLKEWLPPTDSRLRPDQRAMEEGRYDDASDEKHRLEEKQRAVRKQREEANIEYRPRWFSLETHPVNGKQYWKFNGEYWEQRKKHTWTNVPDIF</sequence>
<dbReference type="SMART" id="SM00233">
    <property type="entry name" value="PH"/>
    <property type="match status" value="1"/>
</dbReference>
<dbReference type="FunFam" id="2.40.160.120:FF:000001">
    <property type="entry name" value="Oxysterol-binding protein"/>
    <property type="match status" value="1"/>
</dbReference>
<dbReference type="SUPFAM" id="SSF50729">
    <property type="entry name" value="PH domain-like"/>
    <property type="match status" value="1"/>
</dbReference>
<dbReference type="GO" id="GO:0005886">
    <property type="term" value="C:plasma membrane"/>
    <property type="evidence" value="ECO:0007669"/>
    <property type="project" value="TreeGrafter"/>
</dbReference>
<dbReference type="SUPFAM" id="SSF144000">
    <property type="entry name" value="Oxysterol-binding protein-like"/>
    <property type="match status" value="1"/>
</dbReference>
<dbReference type="SUPFAM" id="SSF48403">
    <property type="entry name" value="Ankyrin repeat"/>
    <property type="match status" value="1"/>
</dbReference>
<feature type="compositionally biased region" description="Basic and acidic residues" evidence="10">
    <location>
        <begin position="1099"/>
        <end position="1121"/>
    </location>
</feature>
<feature type="repeat" description="ANK" evidence="8">
    <location>
        <begin position="96"/>
        <end position="118"/>
    </location>
</feature>
<evidence type="ECO:0000256" key="5">
    <source>
        <dbReference type="ARBA" id="ARBA00023043"/>
    </source>
</evidence>
<evidence type="ECO:0000256" key="8">
    <source>
        <dbReference type="PROSITE-ProRule" id="PRU00023"/>
    </source>
</evidence>
<name>A0A0W0C8K1_CANGB</name>
<dbReference type="GO" id="GO:0006897">
    <property type="term" value="P:endocytosis"/>
    <property type="evidence" value="ECO:0007669"/>
    <property type="project" value="EnsemblFungi"/>
</dbReference>